<sequence>MTPPGRGLRRVRGSRSGFRAAPVPRTVGVSGSDRPRSAGAGPAGPA</sequence>
<proteinExistence type="predicted"/>
<protein>
    <submittedName>
        <fullName evidence="2">Uncharacterized protein</fullName>
    </submittedName>
</protein>
<feature type="region of interest" description="Disordered" evidence="1">
    <location>
        <begin position="1"/>
        <end position="46"/>
    </location>
</feature>
<evidence type="ECO:0000313" key="2">
    <source>
        <dbReference type="EMBL" id="BAM03254.1"/>
    </source>
</evidence>
<gene>
    <name evidence="2" type="ordered locus">PSMK_10950</name>
</gene>
<evidence type="ECO:0000313" key="3">
    <source>
        <dbReference type="Proteomes" id="UP000007881"/>
    </source>
</evidence>
<accession>I0IDB6</accession>
<dbReference type="EMBL" id="AP012338">
    <property type="protein sequence ID" value="BAM03254.1"/>
    <property type="molecule type" value="Genomic_DNA"/>
</dbReference>
<name>I0IDB6_PHYMF</name>
<dbReference type="Proteomes" id="UP000007881">
    <property type="component" value="Chromosome"/>
</dbReference>
<dbReference type="HOGENOM" id="CLU_3187116_0_0_0"/>
<evidence type="ECO:0000256" key="1">
    <source>
        <dbReference type="SAM" id="MobiDB-lite"/>
    </source>
</evidence>
<organism evidence="2 3">
    <name type="scientific">Phycisphaera mikurensis (strain NBRC 102666 / KCTC 22515 / FYK2301M01)</name>
    <dbReference type="NCBI Taxonomy" id="1142394"/>
    <lineage>
        <taxon>Bacteria</taxon>
        <taxon>Pseudomonadati</taxon>
        <taxon>Planctomycetota</taxon>
        <taxon>Phycisphaerae</taxon>
        <taxon>Phycisphaerales</taxon>
        <taxon>Phycisphaeraceae</taxon>
        <taxon>Phycisphaera</taxon>
    </lineage>
</organism>
<dbReference type="STRING" id="1142394.PSMK_10950"/>
<dbReference type="KEGG" id="phm:PSMK_10950"/>
<reference evidence="2 3" key="1">
    <citation type="submission" date="2012-02" db="EMBL/GenBank/DDBJ databases">
        <title>Complete genome sequence of Phycisphaera mikurensis NBRC 102666.</title>
        <authorList>
            <person name="Ankai A."/>
            <person name="Hosoyama A."/>
            <person name="Terui Y."/>
            <person name="Sekine M."/>
            <person name="Fukai R."/>
            <person name="Kato Y."/>
            <person name="Nakamura S."/>
            <person name="Yamada-Narita S."/>
            <person name="Kawakoshi A."/>
            <person name="Fukunaga Y."/>
            <person name="Yamazaki S."/>
            <person name="Fujita N."/>
        </authorList>
    </citation>
    <scope>NUCLEOTIDE SEQUENCE [LARGE SCALE GENOMIC DNA]</scope>
    <source>
        <strain evidence="3">NBRC 102666 / KCTC 22515 / FYK2301M01</strain>
    </source>
</reference>
<dbReference type="AlphaFoldDB" id="I0IDB6"/>
<keyword evidence="3" id="KW-1185">Reference proteome</keyword>